<name>A0AAD7X4X0_9APHY</name>
<dbReference type="SUPFAM" id="SSF55729">
    <property type="entry name" value="Acyl-CoA N-acyltransferases (Nat)"/>
    <property type="match status" value="1"/>
</dbReference>
<organism evidence="2 3">
    <name type="scientific">Trametes cubensis</name>
    <dbReference type="NCBI Taxonomy" id="1111947"/>
    <lineage>
        <taxon>Eukaryota</taxon>
        <taxon>Fungi</taxon>
        <taxon>Dikarya</taxon>
        <taxon>Basidiomycota</taxon>
        <taxon>Agaricomycotina</taxon>
        <taxon>Agaricomycetes</taxon>
        <taxon>Polyporales</taxon>
        <taxon>Polyporaceae</taxon>
        <taxon>Trametes</taxon>
    </lineage>
</organism>
<comment type="caution">
    <text evidence="2">The sequence shown here is derived from an EMBL/GenBank/DDBJ whole genome shotgun (WGS) entry which is preliminary data.</text>
</comment>
<dbReference type="AlphaFoldDB" id="A0AAD7X4X0"/>
<evidence type="ECO:0000313" key="3">
    <source>
        <dbReference type="Proteomes" id="UP001215151"/>
    </source>
</evidence>
<keyword evidence="3" id="KW-1185">Reference proteome</keyword>
<dbReference type="EMBL" id="JAPEVG010000406">
    <property type="protein sequence ID" value="KAJ8463243.1"/>
    <property type="molecule type" value="Genomic_DNA"/>
</dbReference>
<protein>
    <recommendedName>
        <fullName evidence="1">N-acetyltransferase domain-containing protein</fullName>
    </recommendedName>
</protein>
<reference evidence="2" key="1">
    <citation type="submission" date="2022-11" db="EMBL/GenBank/DDBJ databases">
        <title>Genome Sequence of Cubamyces cubensis.</title>
        <authorList>
            <person name="Buettner E."/>
        </authorList>
    </citation>
    <scope>NUCLEOTIDE SEQUENCE</scope>
    <source>
        <strain evidence="2">MPL-01</strain>
    </source>
</reference>
<feature type="domain" description="N-acetyltransferase" evidence="1">
    <location>
        <begin position="168"/>
        <end position="328"/>
    </location>
</feature>
<dbReference type="CDD" id="cd04301">
    <property type="entry name" value="NAT_SF"/>
    <property type="match status" value="1"/>
</dbReference>
<gene>
    <name evidence="2" type="ORF">ONZ51_g10379</name>
</gene>
<dbReference type="PROSITE" id="PS51186">
    <property type="entry name" value="GNAT"/>
    <property type="match status" value="1"/>
</dbReference>
<accession>A0AAD7X4X0</accession>
<dbReference type="Gene3D" id="3.40.630.30">
    <property type="match status" value="1"/>
</dbReference>
<dbReference type="InterPro" id="IPR016181">
    <property type="entry name" value="Acyl_CoA_acyltransferase"/>
</dbReference>
<dbReference type="InterPro" id="IPR000182">
    <property type="entry name" value="GNAT_dom"/>
</dbReference>
<evidence type="ECO:0000313" key="2">
    <source>
        <dbReference type="EMBL" id="KAJ8463243.1"/>
    </source>
</evidence>
<dbReference type="Pfam" id="PF00583">
    <property type="entry name" value="Acetyltransf_1"/>
    <property type="match status" value="1"/>
</dbReference>
<dbReference type="GO" id="GO:0016747">
    <property type="term" value="F:acyltransferase activity, transferring groups other than amino-acyl groups"/>
    <property type="evidence" value="ECO:0007669"/>
    <property type="project" value="InterPro"/>
</dbReference>
<evidence type="ECO:0000259" key="1">
    <source>
        <dbReference type="PROSITE" id="PS51186"/>
    </source>
</evidence>
<sequence length="348" mass="38131">MDNIRCVRFPSLEAAVEAIAPYDDGFMNFCVGSLHEHLHKSLEDDKFKKGHFFGLYRGEDLELTMTVHAAHDTTWKLLCPQDRQSSLTPAFLDVATNLLVDAVLQSVEPQTAFQVFGYKAAVDTFAAAWTSRAVTKGINLSIKPLYSTVSSYATRNTIPPLPSTLPTAALALATMADFEELIPLYLDFSTYAPGTRTREEDEARLRGLIPSRLTWVYRVDGAIVGFISLGRPSPKTIAIRHVYVLPAHRRKGIAEAMVGAITRYFLGVQPAGDEGVFAKPPVAGVKDFVCINAVDIAASRVYRRAGFLFPEQTADGVEKGGVDPKSGQKGWFYSVLRGIAKTVPEETA</sequence>
<dbReference type="Proteomes" id="UP001215151">
    <property type="component" value="Unassembled WGS sequence"/>
</dbReference>
<proteinExistence type="predicted"/>